<evidence type="ECO:0000313" key="1">
    <source>
        <dbReference type="EMBL" id="GLB65808.1"/>
    </source>
</evidence>
<evidence type="ECO:0008006" key="3">
    <source>
        <dbReference type="Google" id="ProtNLM"/>
    </source>
</evidence>
<sequence>MPFLKTRPSQSGPIRLATPQRPFCEACGSDEFLVYEEFIPARVLAAGAAKPAEASYTCIECGQFSAHAVPDGWEPPGWFWYA</sequence>
<reference evidence="1 2" key="1">
    <citation type="journal article" date="2023" name="Int. J. Syst. Evol. Microbiol.">
        <title>Arthrobacter mangrovi sp. nov., an actinobacterium isolated from the rhizosphere of a mangrove.</title>
        <authorList>
            <person name="Hamada M."/>
            <person name="Saitou S."/>
            <person name="Enomoto N."/>
            <person name="Nanri K."/>
            <person name="Hidaka K."/>
            <person name="Miura T."/>
            <person name="Tamura T."/>
        </authorList>
    </citation>
    <scope>NUCLEOTIDE SEQUENCE [LARGE SCALE GENOMIC DNA]</scope>
    <source>
        <strain evidence="1 2">NBRC 112813</strain>
    </source>
</reference>
<accession>A0ABQ5MP96</accession>
<evidence type="ECO:0000313" key="2">
    <source>
        <dbReference type="Proteomes" id="UP001209654"/>
    </source>
</evidence>
<comment type="caution">
    <text evidence="1">The sequence shown here is derived from an EMBL/GenBank/DDBJ whole genome shotgun (WGS) entry which is preliminary data.</text>
</comment>
<proteinExistence type="predicted"/>
<keyword evidence="2" id="KW-1185">Reference proteome</keyword>
<dbReference type="Proteomes" id="UP001209654">
    <property type="component" value="Unassembled WGS sequence"/>
</dbReference>
<organism evidence="1 2">
    <name type="scientific">Arthrobacter mangrovi</name>
    <dbReference type="NCBI Taxonomy" id="2966350"/>
    <lineage>
        <taxon>Bacteria</taxon>
        <taxon>Bacillati</taxon>
        <taxon>Actinomycetota</taxon>
        <taxon>Actinomycetes</taxon>
        <taxon>Micrococcales</taxon>
        <taxon>Micrococcaceae</taxon>
        <taxon>Arthrobacter</taxon>
    </lineage>
</organism>
<name>A0ABQ5MP96_9MICC</name>
<dbReference type="EMBL" id="BRVS01000001">
    <property type="protein sequence ID" value="GLB65808.1"/>
    <property type="molecule type" value="Genomic_DNA"/>
</dbReference>
<gene>
    <name evidence="1" type="ORF">AHIS1636_02470</name>
</gene>
<protein>
    <recommendedName>
        <fullName evidence="3">Small CPxCG-related zinc finger protein</fullName>
    </recommendedName>
</protein>